<feature type="domain" description="PAC" evidence="8">
    <location>
        <begin position="460"/>
        <end position="512"/>
    </location>
</feature>
<comment type="catalytic activity">
    <reaction evidence="1">
        <text>ATP + protein L-histidine = ADP + protein N-phospho-L-histidine.</text>
        <dbReference type="EC" id="2.7.13.3"/>
    </reaction>
</comment>
<dbReference type="InterPro" id="IPR003594">
    <property type="entry name" value="HATPase_dom"/>
</dbReference>
<evidence type="ECO:0000259" key="6">
    <source>
        <dbReference type="PROSITE" id="PS50109"/>
    </source>
</evidence>
<feature type="domain" description="PAS" evidence="7">
    <location>
        <begin position="741"/>
        <end position="806"/>
    </location>
</feature>
<dbReference type="EMBL" id="FQXQ01000002">
    <property type="protein sequence ID" value="SHH58267.1"/>
    <property type="molecule type" value="Genomic_DNA"/>
</dbReference>
<evidence type="ECO:0000256" key="5">
    <source>
        <dbReference type="ARBA" id="ARBA00022777"/>
    </source>
</evidence>
<feature type="domain" description="PAS" evidence="7">
    <location>
        <begin position="385"/>
        <end position="457"/>
    </location>
</feature>
<keyword evidence="10" id="KW-1185">Reference proteome</keyword>
<dbReference type="Pfam" id="PF08448">
    <property type="entry name" value="PAS_4"/>
    <property type="match status" value="2"/>
</dbReference>
<dbReference type="Gene3D" id="3.30.450.20">
    <property type="entry name" value="PAS domain"/>
    <property type="match status" value="7"/>
</dbReference>
<dbReference type="InterPro" id="IPR004358">
    <property type="entry name" value="Sig_transdc_His_kin-like_C"/>
</dbReference>
<keyword evidence="5" id="KW-0418">Kinase</keyword>
<dbReference type="SUPFAM" id="SSF47384">
    <property type="entry name" value="Homodimeric domain of signal transducing histidine kinase"/>
    <property type="match status" value="1"/>
</dbReference>
<feature type="domain" description="PAC" evidence="8">
    <location>
        <begin position="196"/>
        <end position="248"/>
    </location>
</feature>
<dbReference type="InterPro" id="IPR013767">
    <property type="entry name" value="PAS_fold"/>
</dbReference>
<dbReference type="SUPFAM" id="SSF55785">
    <property type="entry name" value="PYP-like sensor domain (PAS domain)"/>
    <property type="match status" value="7"/>
</dbReference>
<dbReference type="Gene3D" id="2.10.70.100">
    <property type="match status" value="2"/>
</dbReference>
<dbReference type="CDD" id="cd00082">
    <property type="entry name" value="HisKA"/>
    <property type="match status" value="1"/>
</dbReference>
<dbReference type="NCBIfam" id="TIGR00229">
    <property type="entry name" value="sensory_box"/>
    <property type="match status" value="7"/>
</dbReference>
<dbReference type="PROSITE" id="PS50109">
    <property type="entry name" value="HIS_KIN"/>
    <property type="match status" value="1"/>
</dbReference>
<gene>
    <name evidence="9" type="ORF">SAMN05444281_1047</name>
</gene>
<dbReference type="PROSITE" id="PS50112">
    <property type="entry name" value="PAS"/>
    <property type="match status" value="4"/>
</dbReference>
<feature type="domain" description="PAS" evidence="7">
    <location>
        <begin position="870"/>
        <end position="923"/>
    </location>
</feature>
<dbReference type="SMART" id="SM00086">
    <property type="entry name" value="PAC"/>
    <property type="match status" value="7"/>
</dbReference>
<dbReference type="InterPro" id="IPR036890">
    <property type="entry name" value="HATPase_C_sf"/>
</dbReference>
<dbReference type="InterPro" id="IPR035965">
    <property type="entry name" value="PAS-like_dom_sf"/>
</dbReference>
<evidence type="ECO:0000313" key="10">
    <source>
        <dbReference type="Proteomes" id="UP000184109"/>
    </source>
</evidence>
<dbReference type="SUPFAM" id="SSF55874">
    <property type="entry name" value="ATPase domain of HSP90 chaperone/DNA topoisomerase II/histidine kinase"/>
    <property type="match status" value="1"/>
</dbReference>
<organism evidence="9 10">
    <name type="scientific">Wenyingzhuangia marina</name>
    <dbReference type="NCBI Taxonomy" id="1195760"/>
    <lineage>
        <taxon>Bacteria</taxon>
        <taxon>Pseudomonadati</taxon>
        <taxon>Bacteroidota</taxon>
        <taxon>Flavobacteriia</taxon>
        <taxon>Flavobacteriales</taxon>
        <taxon>Flavobacteriaceae</taxon>
        <taxon>Wenyingzhuangia</taxon>
    </lineage>
</organism>
<dbReference type="STRING" id="1195760.SAMN05444281_1047"/>
<name>A0A1M5U5H7_9FLAO</name>
<dbReference type="SMART" id="SM00091">
    <property type="entry name" value="PAS"/>
    <property type="match status" value="8"/>
</dbReference>
<dbReference type="InterPro" id="IPR000014">
    <property type="entry name" value="PAS"/>
</dbReference>
<dbReference type="EC" id="2.7.13.3" evidence="2"/>
<feature type="domain" description="PAS" evidence="7">
    <location>
        <begin position="509"/>
        <end position="579"/>
    </location>
</feature>
<feature type="domain" description="PAC" evidence="8">
    <location>
        <begin position="936"/>
        <end position="988"/>
    </location>
</feature>
<evidence type="ECO:0000256" key="1">
    <source>
        <dbReference type="ARBA" id="ARBA00000085"/>
    </source>
</evidence>
<evidence type="ECO:0000313" key="9">
    <source>
        <dbReference type="EMBL" id="SHH58267.1"/>
    </source>
</evidence>
<dbReference type="PANTHER" id="PTHR43304:SF1">
    <property type="entry name" value="PAC DOMAIN-CONTAINING PROTEIN"/>
    <property type="match status" value="1"/>
</dbReference>
<dbReference type="PROSITE" id="PS50113">
    <property type="entry name" value="PAC"/>
    <property type="match status" value="4"/>
</dbReference>
<dbReference type="Pfam" id="PF02518">
    <property type="entry name" value="HATPase_c"/>
    <property type="match status" value="1"/>
</dbReference>
<dbReference type="InterPro" id="IPR036097">
    <property type="entry name" value="HisK_dim/P_sf"/>
</dbReference>
<dbReference type="AlphaFoldDB" id="A0A1M5U5H7"/>
<feature type="domain" description="Histidine kinase" evidence="6">
    <location>
        <begin position="1006"/>
        <end position="1217"/>
    </location>
</feature>
<feature type="domain" description="PAC" evidence="8">
    <location>
        <begin position="325"/>
        <end position="377"/>
    </location>
</feature>
<dbReference type="Gene3D" id="3.30.565.10">
    <property type="entry name" value="Histidine kinase-like ATPase, C-terminal domain"/>
    <property type="match status" value="1"/>
</dbReference>
<dbReference type="PRINTS" id="PR00344">
    <property type="entry name" value="BCTRLSENSOR"/>
</dbReference>
<sequence>MSKMGTNKNTENNLKRLNAIFQSIPIPSYTWVKNKNDFELMDFNTASLNVEGDTLKDCLHTKASVFYKDQPNILADLKKCFKEKSTFENKLNIKYTYIHPDAVLIQTEVIKSNKNLVTHTATDYINYQTVFIENSPAAIAMFDNDMRYLSVSNKWVEDYKLSGQQIIGRSHYDVFPEISQEWKDIHQHCLQGNIEKKEEDSFKRLDGSIDWIKWEVRPWYNIAQEVGGIVMLTENITQRKIAEEELRNSESKLIEAQKAAKIGSWETDLTTLNVIWSEETFNIFELDFESFNPTHQSFLSFVHPEDKQIVEKVFNDSLINSKGYNSIEHRIITSKGNLKYVEERWKVIKNVNGEINSVFGTCQDITERKLIEEELISAKKRIEISENRLQLSLDAAQIGIWEWNLADNSIIWDSKMYKIYGVSKKNIEHKFEAWTNFLHPDDKEKTIKEIFEAVNNQNKLNTSFRIIKENGAIVHIKADALAISNSEGKPIKMIGLNKDITEQKELENKLKQYKHFFQNSNDFLNISNKDGDCEIVNPQMIKTLGYSEKEFLNNSFYDTIHPNEIIISKNEVDRLSSGEITNNFQIRQRKKNGEYIWIEWNVFPDEETGKFYSIGRDITESKKATELINYQFYNAPDIILIVNKNFKIERINRGRQYTKEELIGRDCIEVLPVESREIAKKAIIKCFETGENQEIENIIETGAWVRSRFVPMTIDGETRQIIIFATDISTEKQAKIKLLKSEEKYRNITENITDGIIVMDKDFKVTYRSPTNKKITGYADKELKDLDFMSMIHEEDRPKALEDLKRLPKITNKFEVFKLRLQHKKGHWIWIEGTIINMKKNNSNNAIVISFKDVTERIKSEEKLALSALIINSSDDAIISNTNNNFITSWNHGAEKIFGYSSEEIIGKSVYKLIPKNFYYEEDILSENIKLGQSVDHFETLRVKKDGTIINVSLKISPIVDEFGKVIGASKIIRDITSRKKLEQERKTIIDDLVQRNRDLEQFSYIVSHNLRAPVANIIGISSLLEHSELISKDNELLLGLSKSVHGLDVVIKDLNQILQMKREVNENKDLINFTGVLSEIKLSISNLISQENVKFIIDFSAKNEFFTIKSYLYSIFYNLISNSIKYKHSNRNPIIEIKSNLTENGFEIVYKDNGLGIDLEKKGEQVFGLYKRFHFHTDGKGMGLYMVKTQVETLGGHISIKSKVNVGTEFKIEFKN</sequence>
<evidence type="ECO:0000256" key="3">
    <source>
        <dbReference type="ARBA" id="ARBA00022553"/>
    </source>
</evidence>
<evidence type="ECO:0000259" key="8">
    <source>
        <dbReference type="PROSITE" id="PS50113"/>
    </source>
</evidence>
<keyword evidence="3" id="KW-0597">Phosphoprotein</keyword>
<dbReference type="Proteomes" id="UP000184109">
    <property type="component" value="Unassembled WGS sequence"/>
</dbReference>
<dbReference type="InterPro" id="IPR013656">
    <property type="entry name" value="PAS_4"/>
</dbReference>
<dbReference type="InterPro" id="IPR005467">
    <property type="entry name" value="His_kinase_dom"/>
</dbReference>
<dbReference type="CDD" id="cd00130">
    <property type="entry name" value="PAS"/>
    <property type="match status" value="7"/>
</dbReference>
<evidence type="ECO:0000256" key="4">
    <source>
        <dbReference type="ARBA" id="ARBA00022679"/>
    </source>
</evidence>
<dbReference type="GO" id="GO:0006355">
    <property type="term" value="P:regulation of DNA-templated transcription"/>
    <property type="evidence" value="ECO:0007669"/>
    <property type="project" value="InterPro"/>
</dbReference>
<dbReference type="InterPro" id="IPR013655">
    <property type="entry name" value="PAS_fold_3"/>
</dbReference>
<dbReference type="InterPro" id="IPR052162">
    <property type="entry name" value="Sensor_kinase/Photoreceptor"/>
</dbReference>
<dbReference type="InterPro" id="IPR001610">
    <property type="entry name" value="PAC"/>
</dbReference>
<dbReference type="SMART" id="SM00387">
    <property type="entry name" value="HATPase_c"/>
    <property type="match status" value="1"/>
</dbReference>
<dbReference type="InterPro" id="IPR003661">
    <property type="entry name" value="HisK_dim/P_dom"/>
</dbReference>
<dbReference type="InterPro" id="IPR000700">
    <property type="entry name" value="PAS-assoc_C"/>
</dbReference>
<dbReference type="PANTHER" id="PTHR43304">
    <property type="entry name" value="PHYTOCHROME-LIKE PROTEIN CPH1"/>
    <property type="match status" value="1"/>
</dbReference>
<proteinExistence type="predicted"/>
<dbReference type="Gene3D" id="1.10.287.130">
    <property type="match status" value="1"/>
</dbReference>
<dbReference type="Pfam" id="PF00989">
    <property type="entry name" value="PAS"/>
    <property type="match status" value="1"/>
</dbReference>
<accession>A0A1M5U5H7</accession>
<evidence type="ECO:0000256" key="2">
    <source>
        <dbReference type="ARBA" id="ARBA00012438"/>
    </source>
</evidence>
<dbReference type="Pfam" id="PF08447">
    <property type="entry name" value="PAS_3"/>
    <property type="match status" value="4"/>
</dbReference>
<keyword evidence="4" id="KW-0808">Transferase</keyword>
<protein>
    <recommendedName>
        <fullName evidence="2">histidine kinase</fullName>
        <ecNumber evidence="2">2.7.13.3</ecNumber>
    </recommendedName>
</protein>
<reference evidence="10" key="1">
    <citation type="submission" date="2016-11" db="EMBL/GenBank/DDBJ databases">
        <authorList>
            <person name="Varghese N."/>
            <person name="Submissions S."/>
        </authorList>
    </citation>
    <scope>NUCLEOTIDE SEQUENCE [LARGE SCALE GENOMIC DNA]</scope>
    <source>
        <strain evidence="10">DSM 100572</strain>
    </source>
</reference>
<dbReference type="GO" id="GO:0000155">
    <property type="term" value="F:phosphorelay sensor kinase activity"/>
    <property type="evidence" value="ECO:0007669"/>
    <property type="project" value="InterPro"/>
</dbReference>
<evidence type="ECO:0000259" key="7">
    <source>
        <dbReference type="PROSITE" id="PS50112"/>
    </source>
</evidence>